<dbReference type="InterPro" id="IPR003772">
    <property type="entry name" value="YceD"/>
</dbReference>
<name>A0A1I3SC61_9GAMM</name>
<dbReference type="PANTHER" id="PTHR38099">
    <property type="entry name" value="LARGE RIBOSOMAL RNA SUBUNIT ACCUMULATION PROTEIN YCED"/>
    <property type="match status" value="1"/>
</dbReference>
<accession>A0A1I3SC61</accession>
<evidence type="ECO:0000256" key="6">
    <source>
        <dbReference type="SAM" id="MobiDB-lite"/>
    </source>
</evidence>
<evidence type="ECO:0000256" key="3">
    <source>
        <dbReference type="ARBA" id="ARBA00015716"/>
    </source>
</evidence>
<comment type="similarity">
    <text evidence="2">Belongs to the DUF177 domain family.</text>
</comment>
<dbReference type="EMBL" id="FOSC01000003">
    <property type="protein sequence ID" value="SFJ55209.1"/>
    <property type="molecule type" value="Genomic_DNA"/>
</dbReference>
<keyword evidence="4" id="KW-0690">Ribosome biogenesis</keyword>
<evidence type="ECO:0000256" key="1">
    <source>
        <dbReference type="ARBA" id="ARBA00002868"/>
    </source>
</evidence>
<dbReference type="InterPro" id="IPR039255">
    <property type="entry name" value="YceD_bac"/>
</dbReference>
<dbReference type="Proteomes" id="UP000199445">
    <property type="component" value="Unassembled WGS sequence"/>
</dbReference>
<dbReference type="RefSeq" id="WP_091702441.1">
    <property type="nucleotide sequence ID" value="NZ_BMYN01000003.1"/>
</dbReference>
<evidence type="ECO:0000256" key="5">
    <source>
        <dbReference type="ARBA" id="ARBA00031841"/>
    </source>
</evidence>
<dbReference type="GO" id="GO:0042254">
    <property type="term" value="P:ribosome biogenesis"/>
    <property type="evidence" value="ECO:0007669"/>
    <property type="project" value="UniProtKB-KW"/>
</dbReference>
<reference evidence="7 8" key="1">
    <citation type="submission" date="2016-10" db="EMBL/GenBank/DDBJ databases">
        <authorList>
            <person name="de Groot N.N."/>
        </authorList>
    </citation>
    <scope>NUCLEOTIDE SEQUENCE [LARGE SCALE GENOMIC DNA]</scope>
    <source>
        <strain evidence="7 8">IBRC-M 10445</strain>
    </source>
</reference>
<gene>
    <name evidence="7" type="ORF">SAMN05216429_103253</name>
</gene>
<dbReference type="PANTHER" id="PTHR38099:SF1">
    <property type="entry name" value="LARGE RIBOSOMAL RNA SUBUNIT ACCUMULATION PROTEIN YCED"/>
    <property type="match status" value="1"/>
</dbReference>
<dbReference type="AlphaFoldDB" id="A0A1I3SC61"/>
<evidence type="ECO:0000256" key="4">
    <source>
        <dbReference type="ARBA" id="ARBA00022517"/>
    </source>
</evidence>
<feature type="region of interest" description="Disordered" evidence="6">
    <location>
        <begin position="146"/>
        <end position="185"/>
    </location>
</feature>
<comment type="function">
    <text evidence="1">Plays a role in synthesis, processing and/or stability of 23S rRNA.</text>
</comment>
<evidence type="ECO:0000313" key="7">
    <source>
        <dbReference type="EMBL" id="SFJ55209.1"/>
    </source>
</evidence>
<sequence length="185" mass="20768">MSEAPNAELPKFVDPYRLAEQNVTLEGVVPLLGLSRFREAVPGLQEGSECRVTLSFSMDSERRRVVSGELSAPVVLECQRCMEGMQTVLESHFDLGFVTSDEQAQRLPKVLEPFPVEDFSADLWAMVEDELLLVLPPFPLHERQDCPAKEDLEAFEPEQTPDEPEANNREDNPFSVLAGLKTTKH</sequence>
<keyword evidence="8" id="KW-1185">Reference proteome</keyword>
<dbReference type="OrthoDB" id="9786771at2"/>
<protein>
    <recommendedName>
        <fullName evidence="3">Large ribosomal RNA subunit accumulation protein YceD</fullName>
    </recommendedName>
    <alternativeName>
        <fullName evidence="5">23S rRNA accumulation protein YceD</fullName>
    </alternativeName>
</protein>
<evidence type="ECO:0000313" key="8">
    <source>
        <dbReference type="Proteomes" id="UP000199445"/>
    </source>
</evidence>
<feature type="compositionally biased region" description="Acidic residues" evidence="6">
    <location>
        <begin position="153"/>
        <end position="165"/>
    </location>
</feature>
<evidence type="ECO:0000256" key="2">
    <source>
        <dbReference type="ARBA" id="ARBA00010740"/>
    </source>
</evidence>
<proteinExistence type="inferred from homology"/>
<organism evidence="7 8">
    <name type="scientific">Marinobacter persicus</name>
    <dbReference type="NCBI Taxonomy" id="930118"/>
    <lineage>
        <taxon>Bacteria</taxon>
        <taxon>Pseudomonadati</taxon>
        <taxon>Pseudomonadota</taxon>
        <taxon>Gammaproteobacteria</taxon>
        <taxon>Pseudomonadales</taxon>
        <taxon>Marinobacteraceae</taxon>
        <taxon>Marinobacter</taxon>
    </lineage>
</organism>
<dbReference type="GO" id="GO:0005829">
    <property type="term" value="C:cytosol"/>
    <property type="evidence" value="ECO:0007669"/>
    <property type="project" value="TreeGrafter"/>
</dbReference>
<dbReference type="Pfam" id="PF02620">
    <property type="entry name" value="YceD"/>
    <property type="match status" value="1"/>
</dbReference>